<comment type="caution">
    <text evidence="4">The sequence shown here is derived from an EMBL/GenBank/DDBJ whole genome shotgun (WGS) entry which is preliminary data.</text>
</comment>
<comment type="similarity">
    <text evidence="3">Belongs to the CTU2/NCS2 family.</text>
</comment>
<dbReference type="GO" id="GO:0016779">
    <property type="term" value="F:nucleotidyltransferase activity"/>
    <property type="evidence" value="ECO:0007669"/>
    <property type="project" value="UniProtKB-UniRule"/>
</dbReference>
<gene>
    <name evidence="3" type="primary">NCS2</name>
    <name evidence="3" type="synonym">CTU2</name>
    <name evidence="4" type="ORF">CDD81_812</name>
</gene>
<name>A0A2C5Y254_9HYPO</name>
<comment type="subcellular location">
    <subcellularLocation>
        <location evidence="3">Cytoplasm</location>
    </subcellularLocation>
</comment>
<dbReference type="GO" id="GO:0016783">
    <property type="term" value="F:sulfurtransferase activity"/>
    <property type="evidence" value="ECO:0007669"/>
    <property type="project" value="TreeGrafter"/>
</dbReference>
<dbReference type="GO" id="GO:0000049">
    <property type="term" value="F:tRNA binding"/>
    <property type="evidence" value="ECO:0007669"/>
    <property type="project" value="InterPro"/>
</dbReference>
<evidence type="ECO:0000256" key="3">
    <source>
        <dbReference type="HAMAP-Rule" id="MF_03054"/>
    </source>
</evidence>
<sequence length="368" mass="40753">MSETASKPCKRCKAPDAPLRLRNDPTCRPCYVTFVESKAGRRLGALARDTRTSARPAPRRYLGGLSFGPSSTLMAQVLDDSARFHSSRKSSPAFEPHLVHVDTHLPRHPSQHDSSAQRLLEAYRKRFTRVSFECVHLCKALALNTIDWSLFPSVAATEHVKDENERLEIIMNSLPSATSRADVTRLLIRHILLHMALHGSYTALLLGHSTTALASLALSEVANASHGTEAADKAAKWAEIAIYYPLREIMKHEIMLYLELVPSLRELMPTDSTETSNSIVSHKDLSIEQVMQRYFDSVEGSYSGIVANVVRTAGKLDRFTNDSSFCALCGMTLDEKGDSQWAGELGHSLEAQRTPTLLCYGCKRSING</sequence>
<keyword evidence="5" id="KW-1185">Reference proteome</keyword>
<protein>
    <recommendedName>
        <fullName evidence="3">Cytoplasmic tRNA 2-thiolation protein 2</fullName>
    </recommendedName>
</protein>
<evidence type="ECO:0000313" key="4">
    <source>
        <dbReference type="EMBL" id="PHH61044.1"/>
    </source>
</evidence>
<dbReference type="AlphaFoldDB" id="A0A2C5Y254"/>
<dbReference type="GO" id="GO:0002143">
    <property type="term" value="P:tRNA wobble position uridine thiolation"/>
    <property type="evidence" value="ECO:0007669"/>
    <property type="project" value="TreeGrafter"/>
</dbReference>
<evidence type="ECO:0000256" key="1">
    <source>
        <dbReference type="ARBA" id="ARBA00022490"/>
    </source>
</evidence>
<dbReference type="UniPathway" id="UPA00988"/>
<dbReference type="GO" id="GO:0032447">
    <property type="term" value="P:protein urmylation"/>
    <property type="evidence" value="ECO:0007669"/>
    <property type="project" value="UniProtKB-UniRule"/>
</dbReference>
<dbReference type="InterPro" id="IPR019407">
    <property type="entry name" value="CTU2"/>
</dbReference>
<dbReference type="SUPFAM" id="SSF52402">
    <property type="entry name" value="Adenine nucleotide alpha hydrolases-like"/>
    <property type="match status" value="1"/>
</dbReference>
<dbReference type="PANTHER" id="PTHR20882:SF14">
    <property type="entry name" value="CYTOPLASMIC TRNA 2-THIOLATION PROTEIN 2"/>
    <property type="match status" value="1"/>
</dbReference>
<evidence type="ECO:0000313" key="5">
    <source>
        <dbReference type="Proteomes" id="UP000226192"/>
    </source>
</evidence>
<organism evidence="4 5">
    <name type="scientific">Ophiocordyceps australis</name>
    <dbReference type="NCBI Taxonomy" id="1399860"/>
    <lineage>
        <taxon>Eukaryota</taxon>
        <taxon>Fungi</taxon>
        <taxon>Dikarya</taxon>
        <taxon>Ascomycota</taxon>
        <taxon>Pezizomycotina</taxon>
        <taxon>Sordariomycetes</taxon>
        <taxon>Hypocreomycetidae</taxon>
        <taxon>Hypocreales</taxon>
        <taxon>Ophiocordycipitaceae</taxon>
        <taxon>Ophiocordyceps</taxon>
    </lineage>
</organism>
<proteinExistence type="inferred from homology"/>
<dbReference type="HAMAP" id="MF_03054">
    <property type="entry name" value="CTU2"/>
    <property type="match status" value="1"/>
</dbReference>
<comment type="pathway">
    <text evidence="3">tRNA modification; 5-methoxycarbonylmethyl-2-thiouridine-tRNA biosynthesis.</text>
</comment>
<dbReference type="EMBL" id="NJET01000118">
    <property type="protein sequence ID" value="PHH61044.1"/>
    <property type="molecule type" value="Genomic_DNA"/>
</dbReference>
<dbReference type="Pfam" id="PF10288">
    <property type="entry name" value="CTU2"/>
    <property type="match status" value="1"/>
</dbReference>
<dbReference type="STRING" id="1399860.A0A2C5Y254"/>
<dbReference type="OrthoDB" id="25129at2759"/>
<keyword evidence="2 3" id="KW-0819">tRNA processing</keyword>
<accession>A0A2C5Y254</accession>
<dbReference type="GO" id="GO:0005829">
    <property type="term" value="C:cytosol"/>
    <property type="evidence" value="ECO:0007669"/>
    <property type="project" value="TreeGrafter"/>
</dbReference>
<keyword evidence="1 3" id="KW-0963">Cytoplasm</keyword>
<dbReference type="Proteomes" id="UP000226192">
    <property type="component" value="Unassembled WGS sequence"/>
</dbReference>
<reference evidence="4 5" key="1">
    <citation type="submission" date="2017-06" db="EMBL/GenBank/DDBJ databases">
        <title>Ant-infecting Ophiocordyceps genomes reveal a high diversity of potential behavioral manipulation genes and a possible major role for enterotoxins.</title>
        <authorList>
            <person name="De Bekker C."/>
            <person name="Evans H.C."/>
            <person name="Brachmann A."/>
            <person name="Hughes D.P."/>
        </authorList>
    </citation>
    <scope>NUCLEOTIDE SEQUENCE [LARGE SCALE GENOMIC DNA]</scope>
    <source>
        <strain evidence="4 5">Map64</strain>
    </source>
</reference>
<comment type="function">
    <text evidence="3">Plays a central role in 2-thiolation of mcm(5)S(2)U at tRNA wobble positions of tRNA(Lys), tRNA(Glu) and tRNA(Gln). May act by forming a heterodimer with NCS6 that ligates sulfur from thiocarboxylated URM1 onto the uridine of tRNAs at wobble position. Prior mcm(5) tRNA modification by the elongator complex is required for 2-thiolation. May also be involved in protein urmylation.</text>
</comment>
<evidence type="ECO:0000256" key="2">
    <source>
        <dbReference type="ARBA" id="ARBA00022694"/>
    </source>
</evidence>
<dbReference type="InterPro" id="IPR014729">
    <property type="entry name" value="Rossmann-like_a/b/a_fold"/>
</dbReference>
<dbReference type="PANTHER" id="PTHR20882">
    <property type="entry name" value="CYTOPLASMIC TRNA 2-THIOLATION PROTEIN 2"/>
    <property type="match status" value="1"/>
</dbReference>
<dbReference type="Gene3D" id="3.40.50.620">
    <property type="entry name" value="HUPs"/>
    <property type="match status" value="1"/>
</dbReference>